<gene>
    <name evidence="1" type="ORF">DD924_13335</name>
</gene>
<evidence type="ECO:0000313" key="2">
    <source>
        <dbReference type="Proteomes" id="UP000246351"/>
    </source>
</evidence>
<evidence type="ECO:0008006" key="3">
    <source>
        <dbReference type="Google" id="ProtNLM"/>
    </source>
</evidence>
<dbReference type="AlphaFoldDB" id="A0A317Z744"/>
<comment type="caution">
    <text evidence="1">The sequence shown here is derived from an EMBL/GenBank/DDBJ whole genome shotgun (WGS) entry which is preliminary data.</text>
</comment>
<dbReference type="STRING" id="937773.SPSINT_1263"/>
<protein>
    <recommendedName>
        <fullName evidence="3">DUF3168 domain-containing protein</fullName>
    </recommendedName>
</protein>
<evidence type="ECO:0000313" key="1">
    <source>
        <dbReference type="EMBL" id="PWZ96833.1"/>
    </source>
</evidence>
<dbReference type="RefSeq" id="WP_037542910.1">
    <property type="nucleotide sequence ID" value="NZ_BAAFIG010000001.1"/>
</dbReference>
<sequence length="131" mass="15723">MNILNLVKEIIMSDDQLQFYLQSRIYYYRVTENADVSKPFVVLKPILDKPFDFVSDKYLSESYLIQVDVESTNHQITIDITKRIRYLLFANNLVQASSQLDEYFESTKRYIMSRRYRGIPKNQYYKGEHIE</sequence>
<proteinExistence type="predicted"/>
<organism evidence="1 2">
    <name type="scientific">Staphylococcus pseudintermedius</name>
    <dbReference type="NCBI Taxonomy" id="283734"/>
    <lineage>
        <taxon>Bacteria</taxon>
        <taxon>Bacillati</taxon>
        <taxon>Bacillota</taxon>
        <taxon>Bacilli</taxon>
        <taxon>Bacillales</taxon>
        <taxon>Staphylococcaceae</taxon>
        <taxon>Staphylococcus</taxon>
        <taxon>Staphylococcus intermedius group</taxon>
    </lineage>
</organism>
<dbReference type="Proteomes" id="UP000246351">
    <property type="component" value="Unassembled WGS sequence"/>
</dbReference>
<reference evidence="1 2" key="1">
    <citation type="journal article" date="2018" name="Vet. Microbiol.">
        <title>Clonal diversity and geographic distribution of methicillin-resistant Staphylococcus pseudintermedius from Australian animals: Discovery of novel sequence types.</title>
        <authorList>
            <person name="Worthing K.A."/>
            <person name="Abraham S."/>
            <person name="Coombs G.W."/>
            <person name="Pang S."/>
            <person name="Saputra S."/>
            <person name="Jordan D."/>
            <person name="Trott D.J."/>
            <person name="Norris J.M."/>
        </authorList>
    </citation>
    <scope>NUCLEOTIDE SEQUENCE [LARGE SCALE GENOMIC DNA]</scope>
    <source>
        <strain evidence="1 2">ST71 3</strain>
    </source>
</reference>
<name>A0A317Z744_STAPS</name>
<dbReference type="EMBL" id="QEIV01001351">
    <property type="protein sequence ID" value="PWZ96833.1"/>
    <property type="molecule type" value="Genomic_DNA"/>
</dbReference>
<accession>A0A317Z744</accession>